<proteinExistence type="predicted"/>
<dbReference type="Proteomes" id="UP000638353">
    <property type="component" value="Unassembled WGS sequence"/>
</dbReference>
<dbReference type="RefSeq" id="WP_189823630.1">
    <property type="nucleotide sequence ID" value="NZ_BMVC01000004.1"/>
</dbReference>
<dbReference type="EMBL" id="BMVC01000004">
    <property type="protein sequence ID" value="GHC90746.1"/>
    <property type="molecule type" value="Genomic_DNA"/>
</dbReference>
<evidence type="ECO:0000313" key="2">
    <source>
        <dbReference type="Proteomes" id="UP000638353"/>
    </source>
</evidence>
<gene>
    <name evidence="1" type="ORF">GCM10010334_24990</name>
</gene>
<reference evidence="1" key="1">
    <citation type="journal article" date="2014" name="Int. J. Syst. Evol. Microbiol.">
        <title>Complete genome sequence of Corynebacterium casei LMG S-19264T (=DSM 44701T), isolated from a smear-ripened cheese.</title>
        <authorList>
            <consortium name="US DOE Joint Genome Institute (JGI-PGF)"/>
            <person name="Walter F."/>
            <person name="Albersmeier A."/>
            <person name="Kalinowski J."/>
            <person name="Ruckert C."/>
        </authorList>
    </citation>
    <scope>NUCLEOTIDE SEQUENCE</scope>
    <source>
        <strain evidence="1">JCM 4637</strain>
    </source>
</reference>
<name>A0A918WWM8_9ACTN</name>
<sequence length="256" mass="28147">MIENDSIRISPFAERPELIGRAYEIADTWPEFTSYEPVVNALLGRVVEEFPEYCVVATDGDRVVARGFSVPFNAELDGREETPDGGWDQVLLWAFADRRLGNLPTVASALEITIDAAYLGRGLSYRMLDAMRGAVGGQGHDTLLAPVRPNAKHLRPTVPMSSYVQELREDGLPVDPWLRVHVKAGGTVQKVAPASMTVSGSLAEWRKWTGLPFEADGDVEVPGALVPVQCSLEHDRAVYVEPNVWVRHRTARPSGS</sequence>
<comment type="caution">
    <text evidence="1">The sequence shown here is derived from an EMBL/GenBank/DDBJ whole genome shotgun (WGS) entry which is preliminary data.</text>
</comment>
<protein>
    <recommendedName>
        <fullName evidence="3">N-acetyltransferase</fullName>
    </recommendedName>
</protein>
<organism evidence="1 2">
    <name type="scientific">Streptomyces finlayi</name>
    <dbReference type="NCBI Taxonomy" id="67296"/>
    <lineage>
        <taxon>Bacteria</taxon>
        <taxon>Bacillati</taxon>
        <taxon>Actinomycetota</taxon>
        <taxon>Actinomycetes</taxon>
        <taxon>Kitasatosporales</taxon>
        <taxon>Streptomycetaceae</taxon>
        <taxon>Streptomyces</taxon>
    </lineage>
</organism>
<reference evidence="1" key="2">
    <citation type="submission" date="2020-09" db="EMBL/GenBank/DDBJ databases">
        <authorList>
            <person name="Sun Q."/>
            <person name="Ohkuma M."/>
        </authorList>
    </citation>
    <scope>NUCLEOTIDE SEQUENCE</scope>
    <source>
        <strain evidence="1">JCM 4637</strain>
    </source>
</reference>
<dbReference type="Gene3D" id="3.40.630.30">
    <property type="match status" value="1"/>
</dbReference>
<evidence type="ECO:0000313" key="1">
    <source>
        <dbReference type="EMBL" id="GHC90746.1"/>
    </source>
</evidence>
<dbReference type="AlphaFoldDB" id="A0A918WWM8"/>
<evidence type="ECO:0008006" key="3">
    <source>
        <dbReference type="Google" id="ProtNLM"/>
    </source>
</evidence>
<accession>A0A918WWM8</accession>